<reference evidence="1 2" key="1">
    <citation type="submission" date="2021-03" db="EMBL/GenBank/DDBJ databases">
        <title>Whole genome shotgun sequence of Actinoplanes toevensis NBRC 105298.</title>
        <authorList>
            <person name="Komaki H."/>
            <person name="Tamura T."/>
        </authorList>
    </citation>
    <scope>NUCLEOTIDE SEQUENCE [LARGE SCALE GENOMIC DNA]</scope>
    <source>
        <strain evidence="1 2">NBRC 105298</strain>
    </source>
</reference>
<proteinExistence type="predicted"/>
<keyword evidence="2" id="KW-1185">Reference proteome</keyword>
<evidence type="ECO:0000313" key="2">
    <source>
        <dbReference type="Proteomes" id="UP000677082"/>
    </source>
</evidence>
<protein>
    <submittedName>
        <fullName evidence="1">Uncharacterized protein</fullName>
    </submittedName>
</protein>
<dbReference type="RefSeq" id="WP_213013908.1">
    <property type="nucleotide sequence ID" value="NZ_BOQN01000212.1"/>
</dbReference>
<accession>A0A919WDM5</accession>
<organism evidence="1 2">
    <name type="scientific">Paractinoplanes toevensis</name>
    <dbReference type="NCBI Taxonomy" id="571911"/>
    <lineage>
        <taxon>Bacteria</taxon>
        <taxon>Bacillati</taxon>
        <taxon>Actinomycetota</taxon>
        <taxon>Actinomycetes</taxon>
        <taxon>Micromonosporales</taxon>
        <taxon>Micromonosporaceae</taxon>
        <taxon>Paractinoplanes</taxon>
    </lineage>
</organism>
<comment type="caution">
    <text evidence="1">The sequence shown here is derived from an EMBL/GenBank/DDBJ whole genome shotgun (WGS) entry which is preliminary data.</text>
</comment>
<name>A0A919WDM5_9ACTN</name>
<dbReference type="AlphaFoldDB" id="A0A919WDM5"/>
<gene>
    <name evidence="1" type="ORF">Ato02nite_100770</name>
</gene>
<evidence type="ECO:0000313" key="1">
    <source>
        <dbReference type="EMBL" id="GIM98284.1"/>
    </source>
</evidence>
<dbReference type="Proteomes" id="UP000677082">
    <property type="component" value="Unassembled WGS sequence"/>
</dbReference>
<sequence>MSVTSMTPGEQAWLPLENIRTVGPFYGVTAERMRNALVGLHAADPTHRAVSRIDRAEAHWEHLDAAAFALYVNEAVSDLGDWTVDVDEMTNRLLFEPRGHHPLRVVVGAGYVAVKVSHAYGDAVPINELLRELVQAAAEGRAADLPPAHRSVRRPLTRAWRQRFGLWPARECAGPEISGDRPQRDWAPQLTVLSDRSGEVLSHLRRWRDERAPGVTTTAITFAAFAAALRDVGLDPDLSGAVFHIDARRYLDRDVRIDGNFAAAVRLSPHDLTDPRAVHETLQAELGSGRILGEMLRREAGTALRGAPALPGPYPGEIAAPPRPRITFSNQGRHDVLSDLPWTVDAGSRANLSVPTLVDPEEITLTTSELNGALHLGATFHASSYDPEVITRALDMVCTNPAGIMAPR</sequence>
<dbReference type="EMBL" id="BOQN01000212">
    <property type="protein sequence ID" value="GIM98284.1"/>
    <property type="molecule type" value="Genomic_DNA"/>
</dbReference>